<feature type="domain" description="Putative cyclic diguanylate phosphodiesterase CSS motif-containing" evidence="1">
    <location>
        <begin position="40"/>
        <end position="114"/>
    </location>
</feature>
<evidence type="ECO:0000313" key="2">
    <source>
        <dbReference type="EMBL" id="TQF08247.1"/>
    </source>
</evidence>
<sequence length="125" mass="14261">MSRNAPHKALKVLGIALVILLPMVLASWLAQHRAKVETDDQLRSFSQLALQKTEMVIHEVEEARKKAMQYQGIICSPQHQRYMLDIVRSLLYVNDLIYAKGTDFVCSTAVHPDTAWHVETANYIK</sequence>
<accession>A0A540WH81</accession>
<feature type="non-terminal residue" evidence="2">
    <location>
        <position position="125"/>
    </location>
</feature>
<keyword evidence="3" id="KW-1185">Reference proteome</keyword>
<dbReference type="Pfam" id="PF12792">
    <property type="entry name" value="CSS-motif"/>
    <property type="match status" value="1"/>
</dbReference>
<protein>
    <submittedName>
        <fullName evidence="2">EAL domain-containing protein</fullName>
    </submittedName>
</protein>
<dbReference type="Proteomes" id="UP000315369">
    <property type="component" value="Unassembled WGS sequence"/>
</dbReference>
<organism evidence="2 3">
    <name type="scientific">Myxococcus llanfairpwllgwyngyllgogerychwyrndrobwllllantysiliogogogochensis</name>
    <dbReference type="NCBI Taxonomy" id="2590453"/>
    <lineage>
        <taxon>Bacteria</taxon>
        <taxon>Pseudomonadati</taxon>
        <taxon>Myxococcota</taxon>
        <taxon>Myxococcia</taxon>
        <taxon>Myxococcales</taxon>
        <taxon>Cystobacterineae</taxon>
        <taxon>Myxococcaceae</taxon>
        <taxon>Myxococcus</taxon>
    </lineage>
</organism>
<dbReference type="EMBL" id="VIFM01000867">
    <property type="protein sequence ID" value="TQF08247.1"/>
    <property type="molecule type" value="Genomic_DNA"/>
</dbReference>
<name>A0A540WH81_9BACT</name>
<comment type="caution">
    <text evidence="2">The sequence shown here is derived from an EMBL/GenBank/DDBJ whole genome shotgun (WGS) entry which is preliminary data.</text>
</comment>
<proteinExistence type="predicted"/>
<gene>
    <name evidence="2" type="ORF">FJV41_50960</name>
</gene>
<evidence type="ECO:0000259" key="1">
    <source>
        <dbReference type="Pfam" id="PF12792"/>
    </source>
</evidence>
<dbReference type="InterPro" id="IPR024744">
    <property type="entry name" value="CSS-motif_dom"/>
</dbReference>
<evidence type="ECO:0000313" key="3">
    <source>
        <dbReference type="Proteomes" id="UP000315369"/>
    </source>
</evidence>
<dbReference type="AlphaFoldDB" id="A0A540WH81"/>
<dbReference type="RefSeq" id="WP_181791621.1">
    <property type="nucleotide sequence ID" value="NZ_VIFM01000867.1"/>
</dbReference>
<reference evidence="2 3" key="1">
    <citation type="submission" date="2019-06" db="EMBL/GenBank/DDBJ databases">
        <authorList>
            <person name="Livingstone P."/>
            <person name="Whitworth D."/>
        </authorList>
    </citation>
    <scope>NUCLEOTIDE SEQUENCE [LARGE SCALE GENOMIC DNA]</scope>
    <source>
        <strain evidence="2 3">AM401</strain>
    </source>
</reference>